<comment type="caution">
    <text evidence="3">The sequence shown here is derived from an EMBL/GenBank/DDBJ whole genome shotgun (WGS) entry which is preliminary data.</text>
</comment>
<dbReference type="EMBL" id="CAWUHB010000036">
    <property type="protein sequence ID" value="CAK7226346.1"/>
    <property type="molecule type" value="Genomic_DNA"/>
</dbReference>
<dbReference type="InterPro" id="IPR011989">
    <property type="entry name" value="ARM-like"/>
</dbReference>
<dbReference type="PROSITE" id="PS51396">
    <property type="entry name" value="PUL"/>
    <property type="match status" value="1"/>
</dbReference>
<accession>A0ABP0C3B6</accession>
<dbReference type="InterPro" id="IPR015155">
    <property type="entry name" value="PFU"/>
</dbReference>
<dbReference type="Pfam" id="PF09070">
    <property type="entry name" value="PFU"/>
    <property type="match status" value="1"/>
</dbReference>
<feature type="compositionally biased region" description="Polar residues" evidence="1">
    <location>
        <begin position="61"/>
        <end position="75"/>
    </location>
</feature>
<reference evidence="3 4" key="1">
    <citation type="submission" date="2024-01" db="EMBL/GenBank/DDBJ databases">
        <authorList>
            <person name="Allen C."/>
            <person name="Tagirdzhanova G."/>
        </authorList>
    </citation>
    <scope>NUCLEOTIDE SEQUENCE [LARGE SCALE GENOMIC DNA]</scope>
</reference>
<name>A0ABP0C3B6_9PEZI</name>
<feature type="region of interest" description="Disordered" evidence="1">
    <location>
        <begin position="61"/>
        <end position="89"/>
    </location>
</feature>
<gene>
    <name evidence="3" type="primary">lub1</name>
    <name evidence="3" type="ORF">SCUCBS95973_006167</name>
</gene>
<dbReference type="Proteomes" id="UP001642405">
    <property type="component" value="Unassembled WGS sequence"/>
</dbReference>
<dbReference type="Pfam" id="PF08324">
    <property type="entry name" value="PUL"/>
    <property type="match status" value="1"/>
</dbReference>
<dbReference type="InterPro" id="IPR013535">
    <property type="entry name" value="PUL_dom"/>
</dbReference>
<evidence type="ECO:0000313" key="3">
    <source>
        <dbReference type="EMBL" id="CAK7226346.1"/>
    </source>
</evidence>
<evidence type="ECO:0000313" key="4">
    <source>
        <dbReference type="Proteomes" id="UP001642405"/>
    </source>
</evidence>
<proteinExistence type="predicted"/>
<evidence type="ECO:0000259" key="2">
    <source>
        <dbReference type="PROSITE" id="PS51396"/>
    </source>
</evidence>
<keyword evidence="4" id="KW-1185">Reference proteome</keyword>
<sequence length="402" mass="42265">MGDINPSTLPGPEFIETKAGTKEGQTVMINSGGGNISVYQWSMGQNQWLLVGSVVDSSAQEAETPSIDLGSSTSAPGPDTVAGSSDSGSHPLGPHAVFVTLTQVNFTPALNRINVVNNNLLQQESSGHKLSLNSEQTAQLASLVQALAKDVPLVPVTIPAMVPAVTTRSFTVEPSSISVVLKVATAWPYKDRLPGLDVLRCTAPSASLAEYADSQGNSVLDTLLPSILDYPKENGTELAADPKSVENNAMMALRVITNLFATSGGQQLIAKTALKIVDFLAHVLDVAGRKNRNLMVAWTSAASNLAVFTLREQEAKGHNSIGDSSSSLIKLLAVPILDLTDTEVVYRALIALGNLASIPGQGDYAGQVRSASARTWINLAMGKMDDARVKVVGEKILKLLGA</sequence>
<protein>
    <submittedName>
        <fullName evidence="3">WD repeat protein Lub1</fullName>
    </submittedName>
</protein>
<dbReference type="Gene3D" id="1.25.10.10">
    <property type="entry name" value="Leucine-rich Repeat Variant"/>
    <property type="match status" value="1"/>
</dbReference>
<feature type="domain" description="PUL" evidence="2">
    <location>
        <begin position="91"/>
        <end position="399"/>
    </location>
</feature>
<evidence type="ECO:0000256" key="1">
    <source>
        <dbReference type="SAM" id="MobiDB-lite"/>
    </source>
</evidence>
<organism evidence="3 4">
    <name type="scientific">Sporothrix curviconia</name>
    <dbReference type="NCBI Taxonomy" id="1260050"/>
    <lineage>
        <taxon>Eukaryota</taxon>
        <taxon>Fungi</taxon>
        <taxon>Dikarya</taxon>
        <taxon>Ascomycota</taxon>
        <taxon>Pezizomycotina</taxon>
        <taxon>Sordariomycetes</taxon>
        <taxon>Sordariomycetidae</taxon>
        <taxon>Ophiostomatales</taxon>
        <taxon>Ophiostomataceae</taxon>
        <taxon>Sporothrix</taxon>
    </lineage>
</organism>